<keyword evidence="6 9" id="KW-1133">Transmembrane helix</keyword>
<dbReference type="GO" id="GO:0031201">
    <property type="term" value="C:SNARE complex"/>
    <property type="evidence" value="ECO:0007669"/>
    <property type="project" value="TreeGrafter"/>
</dbReference>
<dbReference type="GO" id="GO:0005797">
    <property type="term" value="C:Golgi medial cisterna"/>
    <property type="evidence" value="ECO:0007669"/>
    <property type="project" value="TreeGrafter"/>
</dbReference>
<keyword evidence="11" id="KW-1185">Reference proteome</keyword>
<protein>
    <submittedName>
        <fullName evidence="10">Gos1 protein</fullName>
    </submittedName>
</protein>
<evidence type="ECO:0000256" key="4">
    <source>
        <dbReference type="ARBA" id="ARBA00022692"/>
    </source>
</evidence>
<evidence type="ECO:0000256" key="1">
    <source>
        <dbReference type="ARBA" id="ARBA00004409"/>
    </source>
</evidence>
<evidence type="ECO:0000256" key="6">
    <source>
        <dbReference type="ARBA" id="ARBA00022989"/>
    </source>
</evidence>
<evidence type="ECO:0000256" key="3">
    <source>
        <dbReference type="ARBA" id="ARBA00022448"/>
    </source>
</evidence>
<comment type="caution">
    <text evidence="10">The sequence shown here is derived from an EMBL/GenBank/DDBJ whole genome shotgun (WGS) entry which is preliminary data.</text>
</comment>
<keyword evidence="3" id="KW-0813">Transport</keyword>
<dbReference type="GO" id="GO:0015031">
    <property type="term" value="P:protein transport"/>
    <property type="evidence" value="ECO:0007669"/>
    <property type="project" value="UniProtKB-KW"/>
</dbReference>
<keyword evidence="7" id="KW-0333">Golgi apparatus</keyword>
<dbReference type="GO" id="GO:0048219">
    <property type="term" value="P:inter-Golgi cisterna vesicle-mediated transport"/>
    <property type="evidence" value="ECO:0007669"/>
    <property type="project" value="TreeGrafter"/>
</dbReference>
<dbReference type="EMBL" id="BTGC01000008">
    <property type="protein sequence ID" value="GMM52059.1"/>
    <property type="molecule type" value="Genomic_DNA"/>
</dbReference>
<dbReference type="Pfam" id="PF12352">
    <property type="entry name" value="V-SNARE_C"/>
    <property type="match status" value="1"/>
</dbReference>
<name>A0AAV5RKJ6_STABA</name>
<dbReference type="GO" id="GO:0006888">
    <property type="term" value="P:endoplasmic reticulum to Golgi vesicle-mediated transport"/>
    <property type="evidence" value="ECO:0007669"/>
    <property type="project" value="InterPro"/>
</dbReference>
<dbReference type="InterPro" id="IPR023601">
    <property type="entry name" value="Golgi_SNAP_su1"/>
</dbReference>
<dbReference type="PANTHER" id="PTHR21094:SF2">
    <property type="entry name" value="GOLGI SNAP RECEPTOR COMPLEX MEMBER 1"/>
    <property type="match status" value="1"/>
</dbReference>
<keyword evidence="8 9" id="KW-0472">Membrane</keyword>
<evidence type="ECO:0000256" key="2">
    <source>
        <dbReference type="ARBA" id="ARBA00008473"/>
    </source>
</evidence>
<evidence type="ECO:0000256" key="8">
    <source>
        <dbReference type="ARBA" id="ARBA00023136"/>
    </source>
</evidence>
<organism evidence="10 11">
    <name type="scientific">Starmerella bacillaris</name>
    <name type="common">Yeast</name>
    <name type="synonym">Candida zemplinina</name>
    <dbReference type="NCBI Taxonomy" id="1247836"/>
    <lineage>
        <taxon>Eukaryota</taxon>
        <taxon>Fungi</taxon>
        <taxon>Dikarya</taxon>
        <taxon>Ascomycota</taxon>
        <taxon>Saccharomycotina</taxon>
        <taxon>Dipodascomycetes</taxon>
        <taxon>Dipodascales</taxon>
        <taxon>Trichomonascaceae</taxon>
        <taxon>Starmerella</taxon>
    </lineage>
</organism>
<accession>A0AAV5RKJ6</accession>
<evidence type="ECO:0000313" key="11">
    <source>
        <dbReference type="Proteomes" id="UP001362899"/>
    </source>
</evidence>
<dbReference type="AlphaFoldDB" id="A0AAV5RKJ6"/>
<comment type="similarity">
    <text evidence="2">Belongs to the GOSR1 family.</text>
</comment>
<keyword evidence="4 9" id="KW-0812">Transmembrane</keyword>
<keyword evidence="5" id="KW-0653">Protein transport</keyword>
<evidence type="ECO:0000256" key="7">
    <source>
        <dbReference type="ARBA" id="ARBA00023034"/>
    </source>
</evidence>
<gene>
    <name evidence="10" type="ORF">DASB73_030220</name>
</gene>
<dbReference type="GO" id="GO:0005484">
    <property type="term" value="F:SNAP receptor activity"/>
    <property type="evidence" value="ECO:0007669"/>
    <property type="project" value="TreeGrafter"/>
</dbReference>
<feature type="transmembrane region" description="Helical" evidence="9">
    <location>
        <begin position="199"/>
        <end position="216"/>
    </location>
</feature>
<dbReference type="GO" id="GO:0000139">
    <property type="term" value="C:Golgi membrane"/>
    <property type="evidence" value="ECO:0007669"/>
    <property type="project" value="UniProtKB-SubCell"/>
</dbReference>
<evidence type="ECO:0000256" key="5">
    <source>
        <dbReference type="ARBA" id="ARBA00022927"/>
    </source>
</evidence>
<proteinExistence type="inferred from homology"/>
<reference evidence="10 11" key="1">
    <citation type="journal article" date="2023" name="Elife">
        <title>Identification of key yeast species and microbe-microbe interactions impacting larval growth of Drosophila in the wild.</title>
        <authorList>
            <person name="Mure A."/>
            <person name="Sugiura Y."/>
            <person name="Maeda R."/>
            <person name="Honda K."/>
            <person name="Sakurai N."/>
            <person name="Takahashi Y."/>
            <person name="Watada M."/>
            <person name="Katoh T."/>
            <person name="Gotoh A."/>
            <person name="Gotoh Y."/>
            <person name="Taniguchi I."/>
            <person name="Nakamura K."/>
            <person name="Hayashi T."/>
            <person name="Katayama T."/>
            <person name="Uemura T."/>
            <person name="Hattori Y."/>
        </authorList>
    </citation>
    <scope>NUCLEOTIDE SEQUENCE [LARGE SCALE GENOMIC DNA]</scope>
    <source>
        <strain evidence="10 11">SB-73</strain>
    </source>
</reference>
<dbReference type="PANTHER" id="PTHR21094">
    <property type="entry name" value="GOS-28 SNARE- RELATED"/>
    <property type="match status" value="1"/>
</dbReference>
<evidence type="ECO:0000313" key="10">
    <source>
        <dbReference type="EMBL" id="GMM52059.1"/>
    </source>
</evidence>
<dbReference type="GO" id="GO:0006906">
    <property type="term" value="P:vesicle fusion"/>
    <property type="evidence" value="ECO:0007669"/>
    <property type="project" value="TreeGrafter"/>
</dbReference>
<dbReference type="Proteomes" id="UP001362899">
    <property type="component" value="Unassembled WGS sequence"/>
</dbReference>
<comment type="subcellular location">
    <subcellularLocation>
        <location evidence="1">Golgi apparatus membrane</location>
        <topology evidence="1">Single-pass type IV membrane protein</topology>
    </subcellularLocation>
</comment>
<evidence type="ECO:0000256" key="9">
    <source>
        <dbReference type="SAM" id="Phobius"/>
    </source>
</evidence>
<dbReference type="GO" id="GO:0005801">
    <property type="term" value="C:cis-Golgi network"/>
    <property type="evidence" value="ECO:0007669"/>
    <property type="project" value="InterPro"/>
</dbReference>
<sequence length="217" mass="25179">MSEFNENHTQLKALESECDSFFTSFGEFETSLLNSSEIEAQISENLEQRNKLIKEQYKIAYTENASPTFEQQAQRHQTLLEAHRDTYKRLKSTVSQARARNTLLSNVRSDINAYRNSERVLREENTDAERYYDAELGRVNNQNTLAEGLLTTANEARAELYRQQQVLSSVNRRISRVFSQMPSINTILSKINTRQKRNSIILALIVVFCVLFILFVR</sequence>